<dbReference type="Pfam" id="PF10536">
    <property type="entry name" value="PMD"/>
    <property type="match status" value="1"/>
</dbReference>
<reference evidence="2" key="1">
    <citation type="submission" date="2023-03" db="EMBL/GenBank/DDBJ databases">
        <title>Chromosome-scale reference genome and RAD-based genetic map of yellow starthistle (Centaurea solstitialis) reveal putative structural variation and QTLs associated with invader traits.</title>
        <authorList>
            <person name="Reatini B."/>
            <person name="Cang F.A."/>
            <person name="Jiang Q."/>
            <person name="Mckibben M.T.W."/>
            <person name="Barker M.S."/>
            <person name="Rieseberg L.H."/>
            <person name="Dlugosch K.M."/>
        </authorList>
    </citation>
    <scope>NUCLEOTIDE SEQUENCE</scope>
    <source>
        <strain evidence="2">CAN-66</strain>
        <tissue evidence="2">Leaf</tissue>
    </source>
</reference>
<name>A0AA38SZG4_9ASTR</name>
<protein>
    <recommendedName>
        <fullName evidence="1">Aminotransferase-like plant mobile domain-containing protein</fullName>
    </recommendedName>
</protein>
<dbReference type="PANTHER" id="PTHR46033:SF8">
    <property type="entry name" value="PROTEIN MAINTENANCE OF MERISTEMS-LIKE"/>
    <property type="match status" value="1"/>
</dbReference>
<dbReference type="InterPro" id="IPR044824">
    <property type="entry name" value="MAIN-like"/>
</dbReference>
<keyword evidence="3" id="KW-1185">Reference proteome</keyword>
<accession>A0AA38SZG4</accession>
<dbReference type="Proteomes" id="UP001172457">
    <property type="component" value="Chromosome 4"/>
</dbReference>
<organism evidence="2 3">
    <name type="scientific">Centaurea solstitialis</name>
    <name type="common">yellow star-thistle</name>
    <dbReference type="NCBI Taxonomy" id="347529"/>
    <lineage>
        <taxon>Eukaryota</taxon>
        <taxon>Viridiplantae</taxon>
        <taxon>Streptophyta</taxon>
        <taxon>Embryophyta</taxon>
        <taxon>Tracheophyta</taxon>
        <taxon>Spermatophyta</taxon>
        <taxon>Magnoliopsida</taxon>
        <taxon>eudicotyledons</taxon>
        <taxon>Gunneridae</taxon>
        <taxon>Pentapetalae</taxon>
        <taxon>asterids</taxon>
        <taxon>campanulids</taxon>
        <taxon>Asterales</taxon>
        <taxon>Asteraceae</taxon>
        <taxon>Carduoideae</taxon>
        <taxon>Cardueae</taxon>
        <taxon>Centaureinae</taxon>
        <taxon>Centaurea</taxon>
    </lineage>
</organism>
<dbReference type="AlphaFoldDB" id="A0AA38SZG4"/>
<sequence length="184" mass="20820">MGRARFEGVFNCGFKPLDHSLITALVAARNPHVSPTNWGGNRYHTFHLMWDLRIDGEVVTGRQRKWSVAEKIETCYWLLGIETEPGNFRGSQLKMPFLHNEQCMQRARAYILLLLGGSIFSGAADNSVHMNLLVLLEDFDRCGGLSWGSAALACLYRNLQNSNQRKNNCWFVLEEVSQTTLGLD</sequence>
<comment type="caution">
    <text evidence="2">The sequence shown here is derived from an EMBL/GenBank/DDBJ whole genome shotgun (WGS) entry which is preliminary data.</text>
</comment>
<dbReference type="PANTHER" id="PTHR46033">
    <property type="entry name" value="PROTEIN MAIN-LIKE 2"/>
    <property type="match status" value="1"/>
</dbReference>
<dbReference type="GO" id="GO:0010073">
    <property type="term" value="P:meristem maintenance"/>
    <property type="evidence" value="ECO:0007669"/>
    <property type="project" value="InterPro"/>
</dbReference>
<proteinExistence type="predicted"/>
<evidence type="ECO:0000313" key="3">
    <source>
        <dbReference type="Proteomes" id="UP001172457"/>
    </source>
</evidence>
<feature type="domain" description="Aminotransferase-like plant mobile" evidence="1">
    <location>
        <begin position="48"/>
        <end position="167"/>
    </location>
</feature>
<evidence type="ECO:0000259" key="1">
    <source>
        <dbReference type="Pfam" id="PF10536"/>
    </source>
</evidence>
<evidence type="ECO:0000313" key="2">
    <source>
        <dbReference type="EMBL" id="KAJ9551518.1"/>
    </source>
</evidence>
<dbReference type="InterPro" id="IPR019557">
    <property type="entry name" value="AminoTfrase-like_pln_mobile"/>
</dbReference>
<dbReference type="EMBL" id="JARYMX010000004">
    <property type="protein sequence ID" value="KAJ9551518.1"/>
    <property type="molecule type" value="Genomic_DNA"/>
</dbReference>
<gene>
    <name evidence="2" type="ORF">OSB04_015563</name>
</gene>